<dbReference type="PIRSF" id="PIRSF006834">
    <property type="entry name" value="UCP006834"/>
    <property type="match status" value="1"/>
</dbReference>
<dbReference type="AlphaFoldDB" id="Q8EUH9"/>
<evidence type="ECO:0000256" key="1">
    <source>
        <dbReference type="SAM" id="Phobius"/>
    </source>
</evidence>
<keyword evidence="3" id="KW-1185">Reference proteome</keyword>
<sequence>MNANFNEINSLLKKSKELSITKWFNNLVKTIKSYKWLDWFALFCFLIFTVSTAFVIENLVQALRGTNGHLVGWDTLDKFTDQSNVLLWVYMLFYIFFKRHVFLKGNMWLLSNMTYIFFTLIGYNVILIGISGNSYGDNFLSIFQSAWYHVLSPVLFLVFGFCYFYYNPNQQPKVLWKAVLKAMIYPTIYVIYVATIPFVLNANLYNGGATYTVYGDFTNLKDHLGKALPVILGMWLIFFPGSYIAFYYSWIGFNKLNNKKK</sequence>
<dbReference type="EMBL" id="BA000026">
    <property type="protein sequence ID" value="BAC44734.1"/>
    <property type="molecule type" value="Genomic_DNA"/>
</dbReference>
<gene>
    <name evidence="2" type="ordered locus">MYPE9470</name>
</gene>
<dbReference type="eggNOG" id="ENOG5032QFI">
    <property type="taxonomic scope" value="Bacteria"/>
</dbReference>
<dbReference type="KEGG" id="mpe:MYPE9470"/>
<name>Q8EUH9_MALP2</name>
<accession>Q8EUH9</accession>
<evidence type="ECO:0000313" key="2">
    <source>
        <dbReference type="EMBL" id="BAC44734.1"/>
    </source>
</evidence>
<dbReference type="STRING" id="272633.gene:10732068"/>
<dbReference type="InParanoid" id="Q8EUH9"/>
<protein>
    <recommendedName>
        <fullName evidence="4">DUF1600 domain-containing protein</fullName>
    </recommendedName>
</protein>
<feature type="transmembrane region" description="Helical" evidence="1">
    <location>
        <begin position="147"/>
        <end position="166"/>
    </location>
</feature>
<keyword evidence="1" id="KW-1133">Transmembrane helix</keyword>
<feature type="transmembrane region" description="Helical" evidence="1">
    <location>
        <begin position="85"/>
        <end position="103"/>
    </location>
</feature>
<dbReference type="InterPro" id="IPR011631">
    <property type="entry name" value="DUF1600"/>
</dbReference>
<feature type="transmembrane region" description="Helical" evidence="1">
    <location>
        <begin position="115"/>
        <end position="135"/>
    </location>
</feature>
<dbReference type="Proteomes" id="UP000002522">
    <property type="component" value="Chromosome"/>
</dbReference>
<feature type="transmembrane region" description="Helical" evidence="1">
    <location>
        <begin position="227"/>
        <end position="251"/>
    </location>
</feature>
<feature type="transmembrane region" description="Helical" evidence="1">
    <location>
        <begin position="178"/>
        <end position="200"/>
    </location>
</feature>
<keyword evidence="1" id="KW-0472">Membrane</keyword>
<evidence type="ECO:0008006" key="4">
    <source>
        <dbReference type="Google" id="ProtNLM"/>
    </source>
</evidence>
<dbReference type="HOGENOM" id="CLU_091666_0_0_14"/>
<keyword evidence="1" id="KW-0812">Transmembrane</keyword>
<feature type="transmembrane region" description="Helical" evidence="1">
    <location>
        <begin position="36"/>
        <end position="56"/>
    </location>
</feature>
<proteinExistence type="predicted"/>
<dbReference type="Pfam" id="PF07667">
    <property type="entry name" value="DUF1600"/>
    <property type="match status" value="1"/>
</dbReference>
<evidence type="ECO:0000313" key="3">
    <source>
        <dbReference type="Proteomes" id="UP000002522"/>
    </source>
</evidence>
<dbReference type="RefSeq" id="WP_011077763.1">
    <property type="nucleotide sequence ID" value="NC_004432.1"/>
</dbReference>
<organism evidence="2 3">
    <name type="scientific">Malacoplasma penetrans (strain HF-2)</name>
    <name type="common">Mycoplasma penetrans</name>
    <dbReference type="NCBI Taxonomy" id="272633"/>
    <lineage>
        <taxon>Bacteria</taxon>
        <taxon>Bacillati</taxon>
        <taxon>Mycoplasmatota</taxon>
        <taxon>Mycoplasmoidales</taxon>
        <taxon>Mycoplasmoidaceae</taxon>
        <taxon>Malacoplasma</taxon>
    </lineage>
</organism>
<reference evidence="2 3" key="1">
    <citation type="journal article" date="2002" name="Nucleic Acids Res.">
        <title>The complete genomic sequence of Mycoplasma penetrans, an intracellular bacterial pathogen in humans.</title>
        <authorList>
            <person name="Sasaki Y."/>
            <person name="Ishikawa J."/>
            <person name="Yamashita A."/>
            <person name="Oshima K."/>
            <person name="Kenri T."/>
            <person name="Furuya K."/>
            <person name="Yoshino C."/>
            <person name="Horino A."/>
            <person name="Shiba T."/>
            <person name="Sasaki T."/>
            <person name="Hattori M."/>
        </authorList>
    </citation>
    <scope>NUCLEOTIDE SEQUENCE [LARGE SCALE GENOMIC DNA]</scope>
    <source>
        <strain evidence="2 3">HF-2</strain>
    </source>
</reference>